<sequence length="507" mass="58856">MRSRKNILFNLTIILLLACTACDRSTRHVTENLSQAEELIWTAPDSALHILESIPTSRHLIGKEQADYVLLLSLAQYRCYIPVSSDSSMIDLAVEYYKDKNDADKKGAAFYVKGCILEEYSKDIPNALLAYKEAEKCIPSMNDKHYVARIYSSLGYINQCSFNFELAKEYYQKAVQANIDGKDTAAQTSNLLNLLQLYHIFHDTDSVNQCITKLLQFSSSLKDSILQSKIYHNIAVSKMYQEKYEEAESFFSCALHISPASPPYKTMSGLAQLYIKRGQKERADSLFQNALLSKDLSLRAYIYNQLYDEAWKAENYKKIAQYARLYIDTSDSIYNSHLHQEVLKVQRKYDHMQLLYQKSRQTNIIYSSIIIIFIVSGILWFLFIQYKKKRKEENEKLRAEIAELVEVLDKMSTSCNKTQKELQDQINALKSKQEKDVLMSPEEYAAIQNTIDKLTKEKEQNEKEQHQEYEKLQAQFEALNQKLKEVDLKSATPFPKCYLQEKWTFDS</sequence>
<feature type="chain" id="PRO_5004678100" description="MalT-like TPR region domain-containing protein" evidence="4">
    <location>
        <begin position="22"/>
        <end position="507"/>
    </location>
</feature>
<dbReference type="STRING" id="1121098.HMPREF1534_01927"/>
<keyword evidence="4" id="KW-0732">Signal</keyword>
<proteinExistence type="predicted"/>
<feature type="repeat" description="TPR" evidence="1">
    <location>
        <begin position="228"/>
        <end position="261"/>
    </location>
</feature>
<protein>
    <recommendedName>
        <fullName evidence="7">MalT-like TPR region domain-containing protein</fullName>
    </recommendedName>
</protein>
<dbReference type="AlphaFoldDB" id="U6RD27"/>
<dbReference type="InterPro" id="IPR019734">
    <property type="entry name" value="TPR_rpt"/>
</dbReference>
<dbReference type="SMART" id="SM00028">
    <property type="entry name" value="TPR"/>
    <property type="match status" value="3"/>
</dbReference>
<evidence type="ECO:0000256" key="3">
    <source>
        <dbReference type="SAM" id="Phobius"/>
    </source>
</evidence>
<keyword evidence="3" id="KW-0812">Transmembrane</keyword>
<dbReference type="Gene3D" id="1.25.40.10">
    <property type="entry name" value="Tetratricopeptide repeat domain"/>
    <property type="match status" value="2"/>
</dbReference>
<keyword evidence="2" id="KW-0175">Coiled coil</keyword>
<keyword evidence="3" id="KW-0472">Membrane</keyword>
<evidence type="ECO:0000256" key="2">
    <source>
        <dbReference type="SAM" id="Coils"/>
    </source>
</evidence>
<dbReference type="HOGENOM" id="CLU_030491_1_0_10"/>
<keyword evidence="3" id="KW-1133">Transmembrane helix</keyword>
<dbReference type="PATRIC" id="fig|1121098.3.peg.1953"/>
<gene>
    <name evidence="5" type="ORF">HMPREF1534_01927</name>
</gene>
<comment type="caution">
    <text evidence="5">The sequence shown here is derived from an EMBL/GenBank/DDBJ whole genome shotgun (WGS) entry which is preliminary data.</text>
</comment>
<dbReference type="eggNOG" id="COG0457">
    <property type="taxonomic scope" value="Bacteria"/>
</dbReference>
<accession>U6RD27</accession>
<evidence type="ECO:0000313" key="6">
    <source>
        <dbReference type="Proteomes" id="UP000017831"/>
    </source>
</evidence>
<keyword evidence="1" id="KW-0802">TPR repeat</keyword>
<name>U6RD27_9BACT</name>
<feature type="coiled-coil region" evidence="2">
    <location>
        <begin position="387"/>
        <end position="489"/>
    </location>
</feature>
<evidence type="ECO:0008006" key="7">
    <source>
        <dbReference type="Google" id="ProtNLM"/>
    </source>
</evidence>
<dbReference type="PROSITE" id="PS50005">
    <property type="entry name" value="TPR"/>
    <property type="match status" value="1"/>
</dbReference>
<dbReference type="Proteomes" id="UP000017831">
    <property type="component" value="Unassembled WGS sequence"/>
</dbReference>
<dbReference type="PROSITE" id="PS51257">
    <property type="entry name" value="PROKAR_LIPOPROTEIN"/>
    <property type="match status" value="1"/>
</dbReference>
<keyword evidence="6" id="KW-1185">Reference proteome</keyword>
<organism evidence="5 6">
    <name type="scientific">Phocaeicola massiliensis B84634 = Timone 84634 = DSM 17679 = JCM 13223</name>
    <dbReference type="NCBI Taxonomy" id="1121098"/>
    <lineage>
        <taxon>Bacteria</taxon>
        <taxon>Pseudomonadati</taxon>
        <taxon>Bacteroidota</taxon>
        <taxon>Bacteroidia</taxon>
        <taxon>Bacteroidales</taxon>
        <taxon>Bacteroidaceae</taxon>
        <taxon>Phocaeicola</taxon>
    </lineage>
</organism>
<dbReference type="EMBL" id="AQHY01000025">
    <property type="protein sequence ID" value="EOA54534.1"/>
    <property type="molecule type" value="Genomic_DNA"/>
</dbReference>
<evidence type="ECO:0000256" key="1">
    <source>
        <dbReference type="PROSITE-ProRule" id="PRU00339"/>
    </source>
</evidence>
<evidence type="ECO:0000313" key="5">
    <source>
        <dbReference type="EMBL" id="EOA54534.1"/>
    </source>
</evidence>
<feature type="transmembrane region" description="Helical" evidence="3">
    <location>
        <begin position="364"/>
        <end position="384"/>
    </location>
</feature>
<reference evidence="5 6" key="1">
    <citation type="submission" date="2013-04" db="EMBL/GenBank/DDBJ databases">
        <title>The Genome Sequence of Bacteroides massiliensis DSM 17679.</title>
        <authorList>
            <consortium name="The Broad Institute Genomics Platform"/>
            <person name="Earl A."/>
            <person name="Ward D."/>
            <person name="Feldgarden M."/>
            <person name="Gevers D."/>
            <person name="Martens E."/>
            <person name="Fenner L."/>
            <person name="Roux V."/>
            <person name="Mallet M.N."/>
            <person name="Raoult D."/>
            <person name="Walker B."/>
            <person name="Young S."/>
            <person name="Zeng Q."/>
            <person name="Gargeya S."/>
            <person name="Fitzgerald M."/>
            <person name="Haas B."/>
            <person name="Abouelleil A."/>
            <person name="Allen A.W."/>
            <person name="Alvarado L."/>
            <person name="Arachchi H.M."/>
            <person name="Berlin A.M."/>
            <person name="Chapman S.B."/>
            <person name="Gainer-Dewar J."/>
            <person name="Goldberg J."/>
            <person name="Griggs A."/>
            <person name="Gujja S."/>
            <person name="Hansen M."/>
            <person name="Howarth C."/>
            <person name="Imamovic A."/>
            <person name="Ireland A."/>
            <person name="Larimer J."/>
            <person name="McCowan C."/>
            <person name="Murphy C."/>
            <person name="Pearson M."/>
            <person name="Poon T.W."/>
            <person name="Priest M."/>
            <person name="Roberts A."/>
            <person name="Saif S."/>
            <person name="Shea T."/>
            <person name="Sisk P."/>
            <person name="Sykes S."/>
            <person name="Wortman J."/>
            <person name="Nusbaum C."/>
            <person name="Birren B."/>
        </authorList>
    </citation>
    <scope>NUCLEOTIDE SEQUENCE [LARGE SCALE GENOMIC DNA]</scope>
    <source>
        <strain evidence="6">B84634 / Timone 84634 / DSM 17679 / JCM 13223</strain>
    </source>
</reference>
<evidence type="ECO:0000256" key="4">
    <source>
        <dbReference type="SAM" id="SignalP"/>
    </source>
</evidence>
<dbReference type="SUPFAM" id="SSF48452">
    <property type="entry name" value="TPR-like"/>
    <property type="match status" value="1"/>
</dbReference>
<dbReference type="InterPro" id="IPR011990">
    <property type="entry name" value="TPR-like_helical_dom_sf"/>
</dbReference>
<feature type="signal peptide" evidence="4">
    <location>
        <begin position="1"/>
        <end position="21"/>
    </location>
</feature>